<keyword evidence="2" id="KW-1185">Reference proteome</keyword>
<evidence type="ECO:0000313" key="2">
    <source>
        <dbReference type="Proteomes" id="UP000253141"/>
    </source>
</evidence>
<sequence length="302" mass="31865">MKNPIIGRTLIFVGVFLFYAMGAFAQTSFKLRLVPKSISCDSAIVSVEIQAPDSAFVMGNANLRIFYKSAQLANPSIKSRNNFTSGDYFNITSLTDVGVDTSVFTLNILYRGEQGSGTTVGAAWISIADVKFALIGTNTSKCYDLFFLPKGVSNSLPNTVITRAYASPTVEDPNRTLTEEINGTFTNIMNQCSLPIVAIAGDTTINAGGVAILTLSSQNGVFPATVTITGEAPIQLTQAEPVKTVSVSPTTDTIYQILTVTGGCGAGSAASGKSQAEVSVLEVIPPECPPVKCIPLTVKIIR</sequence>
<proteinExistence type="predicted"/>
<dbReference type="RefSeq" id="WP_114462461.1">
    <property type="nucleotide sequence ID" value="NZ_QPIW01000015.1"/>
</dbReference>
<dbReference type="OrthoDB" id="936516at2"/>
<organism evidence="1 2">
    <name type="scientific">Runella aurantiaca</name>
    <dbReference type="NCBI Taxonomy" id="2282308"/>
    <lineage>
        <taxon>Bacteria</taxon>
        <taxon>Pseudomonadati</taxon>
        <taxon>Bacteroidota</taxon>
        <taxon>Cytophagia</taxon>
        <taxon>Cytophagales</taxon>
        <taxon>Spirosomataceae</taxon>
        <taxon>Runella</taxon>
    </lineage>
</organism>
<dbReference type="AlphaFoldDB" id="A0A369I483"/>
<protein>
    <submittedName>
        <fullName evidence="1">Uncharacterized protein</fullName>
    </submittedName>
</protein>
<comment type="caution">
    <text evidence="1">The sequence shown here is derived from an EMBL/GenBank/DDBJ whole genome shotgun (WGS) entry which is preliminary data.</text>
</comment>
<gene>
    <name evidence="1" type="ORF">DVG78_18165</name>
</gene>
<evidence type="ECO:0000313" key="1">
    <source>
        <dbReference type="EMBL" id="RDB04611.1"/>
    </source>
</evidence>
<dbReference type="Proteomes" id="UP000253141">
    <property type="component" value="Unassembled WGS sequence"/>
</dbReference>
<dbReference type="EMBL" id="QPIW01000015">
    <property type="protein sequence ID" value="RDB04611.1"/>
    <property type="molecule type" value="Genomic_DNA"/>
</dbReference>
<reference evidence="1 2" key="1">
    <citation type="submission" date="2018-07" db="EMBL/GenBank/DDBJ databases">
        <title>Genome analysis of Runella aurantiaca.</title>
        <authorList>
            <person name="Yang X."/>
        </authorList>
    </citation>
    <scope>NUCLEOTIDE SEQUENCE [LARGE SCALE GENOMIC DNA]</scope>
    <source>
        <strain evidence="1 2">YX9</strain>
    </source>
</reference>
<accession>A0A369I483</accession>
<name>A0A369I483_9BACT</name>